<dbReference type="GeneID" id="93765142"/>
<evidence type="ECO:0000256" key="1">
    <source>
        <dbReference type="SAM" id="MobiDB-lite"/>
    </source>
</evidence>
<organism evidence="2 3">
    <name type="scientific">Streptomyces bobili</name>
    <dbReference type="NCBI Taxonomy" id="67280"/>
    <lineage>
        <taxon>Bacteria</taxon>
        <taxon>Bacillati</taxon>
        <taxon>Actinomycetota</taxon>
        <taxon>Actinomycetes</taxon>
        <taxon>Kitasatosporales</taxon>
        <taxon>Streptomycetaceae</taxon>
        <taxon>Streptomyces</taxon>
    </lineage>
</organism>
<evidence type="ECO:0000313" key="3">
    <source>
        <dbReference type="Proteomes" id="UP001432071"/>
    </source>
</evidence>
<evidence type="ECO:0000313" key="2">
    <source>
        <dbReference type="EMBL" id="WUN89869.1"/>
    </source>
</evidence>
<feature type="region of interest" description="Disordered" evidence="1">
    <location>
        <begin position="46"/>
        <end position="76"/>
    </location>
</feature>
<dbReference type="RefSeq" id="WP_328736611.1">
    <property type="nucleotide sequence ID" value="NZ_CP108038.1"/>
</dbReference>
<reference evidence="2" key="1">
    <citation type="submission" date="2022-10" db="EMBL/GenBank/DDBJ databases">
        <title>The complete genomes of actinobacterial strains from the NBC collection.</title>
        <authorList>
            <person name="Joergensen T.S."/>
            <person name="Alvarez Arevalo M."/>
            <person name="Sterndorff E.B."/>
            <person name="Faurdal D."/>
            <person name="Vuksanovic O."/>
            <person name="Mourched A.-S."/>
            <person name="Charusanti P."/>
            <person name="Shaw S."/>
            <person name="Blin K."/>
            <person name="Weber T."/>
        </authorList>
    </citation>
    <scope>NUCLEOTIDE SEQUENCE</scope>
    <source>
        <strain evidence="2">NBC_00302</strain>
    </source>
</reference>
<protein>
    <submittedName>
        <fullName evidence="2">Uncharacterized protein</fullName>
    </submittedName>
</protein>
<sequence>MTANPQGRDWTSMVRADFDPSAPLALVDAHAVDRPVPAVPDECGTAPLFGEDPKPKRAARPRTPASALTEDTGTLF</sequence>
<accession>A0ABZ1R4W7</accession>
<gene>
    <name evidence="2" type="ORF">OHT53_29190</name>
</gene>
<name>A0ABZ1R4W7_9ACTN</name>
<keyword evidence="3" id="KW-1185">Reference proteome</keyword>
<dbReference type="Proteomes" id="UP001432071">
    <property type="component" value="Chromosome"/>
</dbReference>
<proteinExistence type="predicted"/>
<dbReference type="EMBL" id="CP108038">
    <property type="protein sequence ID" value="WUN89869.1"/>
    <property type="molecule type" value="Genomic_DNA"/>
</dbReference>